<dbReference type="STRING" id="104628.GCA_001653055_00748"/>
<sequence length="71" mass="8079">MQKPETEAQTEPLALTEGSYPLRKEEVLEWAQYGVPLQEELEPTYQAPSAPPLPDEPWLDSMSTEDEGQEF</sequence>
<name>A0A510HBY7_9HELI</name>
<dbReference type="RefSeq" id="WP_034375112.1">
    <property type="nucleotide sequence ID" value="NZ_AP019774.1"/>
</dbReference>
<gene>
    <name evidence="2" type="ORF">NHP190020_02060</name>
    <name evidence="3" type="ORF">NHP190020_04460</name>
    <name evidence="4" type="ORF">SNTW_03080</name>
    <name evidence="5" type="ORF">SNTW_11000</name>
</gene>
<evidence type="ECO:0000313" key="3">
    <source>
        <dbReference type="EMBL" id="BCD45407.1"/>
    </source>
</evidence>
<accession>A0A510HBY7</accession>
<evidence type="ECO:0000313" key="4">
    <source>
        <dbReference type="EMBL" id="BCD69663.1"/>
    </source>
</evidence>
<evidence type="ECO:0000256" key="1">
    <source>
        <dbReference type="SAM" id="MobiDB-lite"/>
    </source>
</evidence>
<evidence type="ECO:0000313" key="7">
    <source>
        <dbReference type="Proteomes" id="UP000509742"/>
    </source>
</evidence>
<dbReference type="Proteomes" id="UP000317935">
    <property type="component" value="Chromosome"/>
</dbReference>
<organism evidence="5 6">
    <name type="scientific">Helicobacter suis</name>
    <dbReference type="NCBI Taxonomy" id="104628"/>
    <lineage>
        <taxon>Bacteria</taxon>
        <taxon>Pseudomonadati</taxon>
        <taxon>Campylobacterota</taxon>
        <taxon>Epsilonproteobacteria</taxon>
        <taxon>Campylobacterales</taxon>
        <taxon>Helicobacteraceae</taxon>
        <taxon>Helicobacter</taxon>
    </lineage>
</organism>
<dbReference type="EMBL" id="AP023036">
    <property type="protein sequence ID" value="BCD45167.1"/>
    <property type="molecule type" value="Genomic_DNA"/>
</dbReference>
<feature type="region of interest" description="Disordered" evidence="1">
    <location>
        <begin position="39"/>
        <end position="71"/>
    </location>
</feature>
<evidence type="ECO:0000313" key="6">
    <source>
        <dbReference type="Proteomes" id="UP000317935"/>
    </source>
</evidence>
<evidence type="ECO:0000313" key="5">
    <source>
        <dbReference type="EMBL" id="BCD70455.1"/>
    </source>
</evidence>
<dbReference type="AlphaFoldDB" id="A0A510HBY7"/>
<dbReference type="EMBL" id="AP023036">
    <property type="protein sequence ID" value="BCD45407.1"/>
    <property type="molecule type" value="Genomic_DNA"/>
</dbReference>
<dbReference type="EMBL" id="AP019774">
    <property type="protein sequence ID" value="BCD70455.1"/>
    <property type="molecule type" value="Genomic_DNA"/>
</dbReference>
<evidence type="ECO:0000313" key="2">
    <source>
        <dbReference type="EMBL" id="BCD45167.1"/>
    </source>
</evidence>
<feature type="region of interest" description="Disordered" evidence="1">
    <location>
        <begin position="1"/>
        <end position="20"/>
    </location>
</feature>
<dbReference type="EMBL" id="AP019774">
    <property type="protein sequence ID" value="BCD69663.1"/>
    <property type="molecule type" value="Genomic_DNA"/>
</dbReference>
<keyword evidence="7" id="KW-1185">Reference proteome</keyword>
<dbReference type="GeneID" id="56928159"/>
<reference evidence="2 7" key="2">
    <citation type="submission" date="2020-04" db="EMBL/GenBank/DDBJ databases">
        <title>Genomic analysis of gastric non-Helicobacter pylori Helicobacters isolated in Japan.</title>
        <authorList>
            <person name="Suzuki M."/>
            <person name="Rimbara E."/>
        </authorList>
    </citation>
    <scope>NUCLEOTIDE SEQUENCE [LARGE SCALE GENOMIC DNA]</scope>
    <source>
        <strain evidence="2 7">NHP19-0020</strain>
    </source>
</reference>
<reference evidence="5 6" key="1">
    <citation type="submission" date="2019-06" db="EMBL/GenBank/DDBJ databases">
        <title>Complete genome sequence of Helicobacter suis SNTW101c.</title>
        <authorList>
            <person name="Rimbara E."/>
            <person name="Suzuki M."/>
            <person name="Matsui H."/>
            <person name="Nakamura M."/>
            <person name="Mori S."/>
            <person name="Shibayama K."/>
        </authorList>
    </citation>
    <scope>NUCLEOTIDE SEQUENCE [LARGE SCALE GENOMIC DNA]</scope>
    <source>
        <strain evidence="5 6">SNTW101c</strain>
    </source>
</reference>
<dbReference type="Proteomes" id="UP000509742">
    <property type="component" value="Chromosome"/>
</dbReference>
<proteinExistence type="predicted"/>
<protein>
    <submittedName>
        <fullName evidence="5">Uncharacterized protein</fullName>
    </submittedName>
</protein>